<dbReference type="CDD" id="cd00140">
    <property type="entry name" value="beta_clamp"/>
    <property type="match status" value="1"/>
</dbReference>
<evidence type="ECO:0000256" key="7">
    <source>
        <dbReference type="ARBA" id="ARBA00022932"/>
    </source>
</evidence>
<dbReference type="PANTHER" id="PTHR30478">
    <property type="entry name" value="DNA POLYMERASE III SUBUNIT BETA"/>
    <property type="match status" value="1"/>
</dbReference>
<keyword evidence="6" id="KW-0235">DNA replication</keyword>
<protein>
    <submittedName>
        <fullName evidence="11">DNA polymerase III subunit beta</fullName>
        <ecNumber evidence="11">2.7.7.7</ecNumber>
    </submittedName>
</protein>
<dbReference type="SUPFAM" id="SSF55979">
    <property type="entry name" value="DNA clamp"/>
    <property type="match status" value="2"/>
</dbReference>
<dbReference type="GO" id="GO:0008408">
    <property type="term" value="F:3'-5' exonuclease activity"/>
    <property type="evidence" value="ECO:0007669"/>
    <property type="project" value="InterPro"/>
</dbReference>
<dbReference type="RefSeq" id="WP_084521850.1">
    <property type="nucleotide sequence ID" value="NZ_JABELX010000001.1"/>
</dbReference>
<dbReference type="EMBL" id="JABELX010000001">
    <property type="protein sequence ID" value="NNH68906.1"/>
    <property type="molecule type" value="Genomic_DNA"/>
</dbReference>
<dbReference type="NCBIfam" id="TIGR00663">
    <property type="entry name" value="dnan"/>
    <property type="match status" value="1"/>
</dbReference>
<dbReference type="Gene3D" id="3.10.150.10">
    <property type="entry name" value="DNA Polymerase III, subunit A, domain 2"/>
    <property type="match status" value="2"/>
</dbReference>
<dbReference type="InterPro" id="IPR046938">
    <property type="entry name" value="DNA_clamp_sf"/>
</dbReference>
<organism evidence="11 12">
    <name type="scientific">Nocardia uniformis</name>
    <dbReference type="NCBI Taxonomy" id="53432"/>
    <lineage>
        <taxon>Bacteria</taxon>
        <taxon>Bacillati</taxon>
        <taxon>Actinomycetota</taxon>
        <taxon>Actinomycetes</taxon>
        <taxon>Mycobacteriales</taxon>
        <taxon>Nocardiaceae</taxon>
        <taxon>Nocardia</taxon>
    </lineage>
</organism>
<dbReference type="InterPro" id="IPR001001">
    <property type="entry name" value="DNA_polIII_beta"/>
</dbReference>
<keyword evidence="5 11" id="KW-0548">Nucleotidyltransferase</keyword>
<evidence type="ECO:0000256" key="3">
    <source>
        <dbReference type="ARBA" id="ARBA00022490"/>
    </source>
</evidence>
<gene>
    <name evidence="11" type="primary">dnaN</name>
    <name evidence="11" type="ORF">HLB23_03275</name>
</gene>
<dbReference type="GO" id="GO:0003887">
    <property type="term" value="F:DNA-directed DNA polymerase activity"/>
    <property type="evidence" value="ECO:0007669"/>
    <property type="project" value="UniProtKB-KW"/>
</dbReference>
<accession>A0A849BVE9</accession>
<evidence type="ECO:0000256" key="2">
    <source>
        <dbReference type="ARBA" id="ARBA00010752"/>
    </source>
</evidence>
<evidence type="ECO:0000313" key="12">
    <source>
        <dbReference type="Proteomes" id="UP000586827"/>
    </source>
</evidence>
<dbReference type="InterPro" id="IPR022635">
    <property type="entry name" value="DNA_polIII_beta_C"/>
</dbReference>
<dbReference type="InterPro" id="IPR022637">
    <property type="entry name" value="DNA_polIII_beta_cen"/>
</dbReference>
<evidence type="ECO:0000259" key="9">
    <source>
        <dbReference type="Pfam" id="PF02767"/>
    </source>
</evidence>
<keyword evidence="7" id="KW-0239">DNA-directed DNA polymerase</keyword>
<reference evidence="11 12" key="1">
    <citation type="submission" date="2020-05" db="EMBL/GenBank/DDBJ databases">
        <title>MicrobeNet Type strains.</title>
        <authorList>
            <person name="Nicholson A.C."/>
        </authorList>
    </citation>
    <scope>NUCLEOTIDE SEQUENCE [LARGE SCALE GENOMIC DNA]</scope>
    <source>
        <strain evidence="11 12">JCM 3224</strain>
    </source>
</reference>
<evidence type="ECO:0000259" key="10">
    <source>
        <dbReference type="Pfam" id="PF02768"/>
    </source>
</evidence>
<feature type="domain" description="DNA polymerase III beta sliding clamp central" evidence="9">
    <location>
        <begin position="43"/>
        <end position="151"/>
    </location>
</feature>
<dbReference type="AlphaFoldDB" id="A0A849BVE9"/>
<dbReference type="GO" id="GO:0005737">
    <property type="term" value="C:cytoplasm"/>
    <property type="evidence" value="ECO:0007669"/>
    <property type="project" value="UniProtKB-SubCell"/>
</dbReference>
<comment type="caution">
    <text evidence="11">The sequence shown here is derived from an EMBL/GenBank/DDBJ whole genome shotgun (WGS) entry which is preliminary data.</text>
</comment>
<dbReference type="GO" id="GO:0003677">
    <property type="term" value="F:DNA binding"/>
    <property type="evidence" value="ECO:0007669"/>
    <property type="project" value="UniProtKB-KW"/>
</dbReference>
<evidence type="ECO:0000313" key="11">
    <source>
        <dbReference type="EMBL" id="NNH68906.1"/>
    </source>
</evidence>
<dbReference type="Pfam" id="PF02768">
    <property type="entry name" value="DNA_pol3_beta_3"/>
    <property type="match status" value="1"/>
</dbReference>
<evidence type="ECO:0000256" key="8">
    <source>
        <dbReference type="ARBA" id="ARBA00023125"/>
    </source>
</evidence>
<dbReference type="Pfam" id="PF02767">
    <property type="entry name" value="DNA_pol3_beta_2"/>
    <property type="match status" value="1"/>
</dbReference>
<keyword evidence="3" id="KW-0963">Cytoplasm</keyword>
<evidence type="ECO:0000256" key="6">
    <source>
        <dbReference type="ARBA" id="ARBA00022705"/>
    </source>
</evidence>
<name>A0A849BVE9_9NOCA</name>
<dbReference type="Proteomes" id="UP000586827">
    <property type="component" value="Unassembled WGS sequence"/>
</dbReference>
<sequence>MAEVHGGCADSHAGGGFPAVLRSVDDYPELPESPATVGGVDRGKLCDAVARVAVAAGRDDTLPMLTGVSIEFHPGFLRLVSTDRFRIAIHELEWDPVGISGPASVLVPARALAETSKALSGPRIEISGGPGQTVLGLTTGDQRHTMRTLDMPYAPYQRYLESTHTATALINTAALVDAIKRVSLLSPRSAQVQLTFATASARLSAGGGNEGSAKEIIGCEFDGEPLTIAFNPRYLLEGLAAARAEVVEIAMNGPTGAATVRAADRESDGERRDGLIYVLMPVRLPH</sequence>
<proteinExistence type="inferred from homology"/>
<evidence type="ECO:0000256" key="5">
    <source>
        <dbReference type="ARBA" id="ARBA00022695"/>
    </source>
</evidence>
<dbReference type="SMART" id="SM00480">
    <property type="entry name" value="POL3Bc"/>
    <property type="match status" value="1"/>
</dbReference>
<evidence type="ECO:0000256" key="4">
    <source>
        <dbReference type="ARBA" id="ARBA00022679"/>
    </source>
</evidence>
<dbReference type="EC" id="2.7.7.7" evidence="11"/>
<dbReference type="GO" id="GO:0006271">
    <property type="term" value="P:DNA strand elongation involved in DNA replication"/>
    <property type="evidence" value="ECO:0007669"/>
    <property type="project" value="TreeGrafter"/>
</dbReference>
<feature type="domain" description="DNA polymerase III beta sliding clamp C-terminal" evidence="10">
    <location>
        <begin position="163"/>
        <end position="264"/>
    </location>
</feature>
<dbReference type="GO" id="GO:0009360">
    <property type="term" value="C:DNA polymerase III complex"/>
    <property type="evidence" value="ECO:0007669"/>
    <property type="project" value="InterPro"/>
</dbReference>
<comment type="similarity">
    <text evidence="2">Belongs to the beta sliding clamp family.</text>
</comment>
<keyword evidence="4 11" id="KW-0808">Transferase</keyword>
<dbReference type="PANTHER" id="PTHR30478:SF0">
    <property type="entry name" value="BETA SLIDING CLAMP"/>
    <property type="match status" value="1"/>
</dbReference>
<evidence type="ECO:0000256" key="1">
    <source>
        <dbReference type="ARBA" id="ARBA00004496"/>
    </source>
</evidence>
<comment type="subcellular location">
    <subcellularLocation>
        <location evidence="1">Cytoplasm</location>
    </subcellularLocation>
</comment>
<keyword evidence="8" id="KW-0238">DNA-binding</keyword>
<keyword evidence="12" id="KW-1185">Reference proteome</keyword>